<reference evidence="2" key="1">
    <citation type="submission" date="2014-11" db="EMBL/GenBank/DDBJ databases">
        <authorList>
            <person name="Amaro Gonzalez C."/>
        </authorList>
    </citation>
    <scope>NUCLEOTIDE SEQUENCE</scope>
</reference>
<name>A0A0E9XBB9_ANGAN</name>
<dbReference type="AlphaFoldDB" id="A0A0E9XBB9"/>
<dbReference type="PROSITE" id="PS51257">
    <property type="entry name" value="PROKAR_LIPOPROTEIN"/>
    <property type="match status" value="1"/>
</dbReference>
<accession>A0A0E9XBB9</accession>
<evidence type="ECO:0000256" key="1">
    <source>
        <dbReference type="SAM" id="MobiDB-lite"/>
    </source>
</evidence>
<proteinExistence type="predicted"/>
<protein>
    <submittedName>
        <fullName evidence="2">Uncharacterized protein</fullName>
    </submittedName>
</protein>
<evidence type="ECO:0000313" key="2">
    <source>
        <dbReference type="EMBL" id="JAH99924.1"/>
    </source>
</evidence>
<dbReference type="EMBL" id="GBXM01008653">
    <property type="protein sequence ID" value="JAH99924.1"/>
    <property type="molecule type" value="Transcribed_RNA"/>
</dbReference>
<feature type="region of interest" description="Disordered" evidence="1">
    <location>
        <begin position="18"/>
        <end position="55"/>
    </location>
</feature>
<reference evidence="2" key="2">
    <citation type="journal article" date="2015" name="Fish Shellfish Immunol.">
        <title>Early steps in the European eel (Anguilla anguilla)-Vibrio vulnificus interaction in the gills: Role of the RtxA13 toxin.</title>
        <authorList>
            <person name="Callol A."/>
            <person name="Pajuelo D."/>
            <person name="Ebbesson L."/>
            <person name="Teles M."/>
            <person name="MacKenzie S."/>
            <person name="Amaro C."/>
        </authorList>
    </citation>
    <scope>NUCLEOTIDE SEQUENCE</scope>
</reference>
<sequence length="70" mass="7658">MFRPLQVCSVLPSAGTACKHGRGRLRRHAPKKAKSREGAAVASDGSDSRPITHTHVNARYKGSYCHSREN</sequence>
<feature type="compositionally biased region" description="Basic residues" evidence="1">
    <location>
        <begin position="19"/>
        <end position="34"/>
    </location>
</feature>
<organism evidence="2">
    <name type="scientific">Anguilla anguilla</name>
    <name type="common">European freshwater eel</name>
    <name type="synonym">Muraena anguilla</name>
    <dbReference type="NCBI Taxonomy" id="7936"/>
    <lineage>
        <taxon>Eukaryota</taxon>
        <taxon>Metazoa</taxon>
        <taxon>Chordata</taxon>
        <taxon>Craniata</taxon>
        <taxon>Vertebrata</taxon>
        <taxon>Euteleostomi</taxon>
        <taxon>Actinopterygii</taxon>
        <taxon>Neopterygii</taxon>
        <taxon>Teleostei</taxon>
        <taxon>Anguilliformes</taxon>
        <taxon>Anguillidae</taxon>
        <taxon>Anguilla</taxon>
    </lineage>
</organism>